<accession>A0AB38BTM5</accession>
<evidence type="ECO:0000313" key="2">
    <source>
        <dbReference type="Proteomes" id="UP000183083"/>
    </source>
</evidence>
<dbReference type="AlphaFoldDB" id="A0AB38BTM5"/>
<dbReference type="RefSeq" id="WP_139218879.1">
    <property type="nucleotide sequence ID" value="NZ_FOVV01000007.1"/>
</dbReference>
<dbReference type="EMBL" id="FOVV01000007">
    <property type="protein sequence ID" value="SFO07897.1"/>
    <property type="molecule type" value="Genomic_DNA"/>
</dbReference>
<evidence type="ECO:0000313" key="1">
    <source>
        <dbReference type="EMBL" id="SFO07897.1"/>
    </source>
</evidence>
<evidence type="ECO:0008006" key="3">
    <source>
        <dbReference type="Google" id="ProtNLM"/>
    </source>
</evidence>
<gene>
    <name evidence="1" type="ORF">SAMN05444065_10712</name>
</gene>
<proteinExistence type="predicted"/>
<reference evidence="1 2" key="1">
    <citation type="submission" date="2016-10" db="EMBL/GenBank/DDBJ databases">
        <authorList>
            <person name="Varghese N."/>
            <person name="Submissions S."/>
        </authorList>
    </citation>
    <scope>NUCLEOTIDE SEQUENCE [LARGE SCALE GENOMIC DNA]</scope>
    <source>
        <strain evidence="1 2">BS0292</strain>
    </source>
</reference>
<comment type="caution">
    <text evidence="1">The sequence shown here is derived from an EMBL/GenBank/DDBJ whole genome shotgun (WGS) entry which is preliminary data.</text>
</comment>
<organism evidence="1 2">
    <name type="scientific">Pseudomonas syringae</name>
    <dbReference type="NCBI Taxonomy" id="317"/>
    <lineage>
        <taxon>Bacteria</taxon>
        <taxon>Pseudomonadati</taxon>
        <taxon>Pseudomonadota</taxon>
        <taxon>Gammaproteobacteria</taxon>
        <taxon>Pseudomonadales</taxon>
        <taxon>Pseudomonadaceae</taxon>
        <taxon>Pseudomonas</taxon>
    </lineage>
</organism>
<protein>
    <recommendedName>
        <fullName evidence="3">CHAT domain-containing protein</fullName>
    </recommendedName>
</protein>
<name>A0AB38BTM5_PSESX</name>
<dbReference type="Proteomes" id="UP000183083">
    <property type="component" value="Unassembled WGS sequence"/>
</dbReference>
<sequence length="293" mass="33245">MSRLSGFKYSKIVIIQSLESDEVQTGDELFSFMSGLAYDDCSLPPVFIINCSSAKSFLTELDKLIVEAESGIIPILHVECHGSKKEGLEFENSSTLDWGRLSAALVRLNVATRFNLLAVFSACYGGEFLRQMEAIAPAPCWCLVAPTEEVAVYEVMRGFREFYSKLSLENDVGAAIRAISSCRLSEGRWLTTPAEYWYEKLVIGYLETHCIKSAARIRAKEIRRALKAQGKNHSIGSLLRLLQQRNRNSLVSDYFDTYFITSQLPENFDRFIGVRNRIRYKVDALRDTKKYLL</sequence>